<reference evidence="1" key="1">
    <citation type="journal article" date="2012" name="Nat. Biotechnol.">
        <title>Reference genome sequence of the model plant Setaria.</title>
        <authorList>
            <person name="Bennetzen J.L."/>
            <person name="Schmutz J."/>
            <person name="Wang H."/>
            <person name="Percifield R."/>
            <person name="Hawkins J."/>
            <person name="Pontaroli A.C."/>
            <person name="Estep M."/>
            <person name="Feng L."/>
            <person name="Vaughn J.N."/>
            <person name="Grimwood J."/>
            <person name="Jenkins J."/>
            <person name="Barry K."/>
            <person name="Lindquist E."/>
            <person name="Hellsten U."/>
            <person name="Deshpande S."/>
            <person name="Wang X."/>
            <person name="Wu X."/>
            <person name="Mitros T."/>
            <person name="Triplett J."/>
            <person name="Yang X."/>
            <person name="Ye C.Y."/>
            <person name="Mauro-Herrera M."/>
            <person name="Wang L."/>
            <person name="Li P."/>
            <person name="Sharma M."/>
            <person name="Sharma R."/>
            <person name="Ronald P.C."/>
            <person name="Panaud O."/>
            <person name="Kellogg E.A."/>
            <person name="Brutnell T.P."/>
            <person name="Doust A.N."/>
            <person name="Tuskan G.A."/>
            <person name="Rokhsar D."/>
            <person name="Devos K.M."/>
        </authorList>
    </citation>
    <scope>NUCLEOTIDE SEQUENCE [LARGE SCALE GENOMIC DNA]</scope>
    <source>
        <strain evidence="1">Yugu1</strain>
    </source>
</reference>
<gene>
    <name evidence="1" type="ORF">SETIT_9G099900v2</name>
</gene>
<proteinExistence type="predicted"/>
<dbReference type="EMBL" id="CM003536">
    <property type="protein sequence ID" value="RCV40994.1"/>
    <property type="molecule type" value="Genomic_DNA"/>
</dbReference>
<protein>
    <submittedName>
        <fullName evidence="1">Uncharacterized protein</fullName>
    </submittedName>
</protein>
<accession>A0A368SF73</accession>
<dbReference type="AlphaFoldDB" id="A0A368SF73"/>
<dbReference type="OrthoDB" id="10506179at2759"/>
<organism evidence="1">
    <name type="scientific">Setaria italica</name>
    <name type="common">Foxtail millet</name>
    <name type="synonym">Panicum italicum</name>
    <dbReference type="NCBI Taxonomy" id="4555"/>
    <lineage>
        <taxon>Eukaryota</taxon>
        <taxon>Viridiplantae</taxon>
        <taxon>Streptophyta</taxon>
        <taxon>Embryophyta</taxon>
        <taxon>Tracheophyta</taxon>
        <taxon>Spermatophyta</taxon>
        <taxon>Magnoliopsida</taxon>
        <taxon>Liliopsida</taxon>
        <taxon>Poales</taxon>
        <taxon>Poaceae</taxon>
        <taxon>PACMAD clade</taxon>
        <taxon>Panicoideae</taxon>
        <taxon>Panicodae</taxon>
        <taxon>Paniceae</taxon>
        <taxon>Cenchrinae</taxon>
        <taxon>Setaria</taxon>
    </lineage>
</organism>
<reference evidence="1" key="2">
    <citation type="submission" date="2015-07" db="EMBL/GenBank/DDBJ databases">
        <authorList>
            <person name="Noorani M."/>
        </authorList>
    </citation>
    <scope>NUCLEOTIDE SEQUENCE</scope>
    <source>
        <strain evidence="1">Yugu1</strain>
    </source>
</reference>
<evidence type="ECO:0000313" key="1">
    <source>
        <dbReference type="EMBL" id="RCV40994.1"/>
    </source>
</evidence>
<name>A0A368SF73_SETIT</name>
<sequence>MDLSLCAMEPPSADAATAPKTVQIRLGKCKHHLRLLYQCRRKKALVVMEEEEEAAAAAAAAPAAPMGNPDSCHILYESACLNNDEVRLGKCELHLPVLFVCHMRARELWS</sequence>